<dbReference type="InterPro" id="IPR023362">
    <property type="entry name" value="PH-BEACH_dom"/>
</dbReference>
<keyword evidence="2" id="KW-0677">Repeat</keyword>
<dbReference type="OrthoDB" id="26681at2759"/>
<protein>
    <recommendedName>
        <fullName evidence="9">BEACH domain-containing protein</fullName>
    </recommendedName>
</protein>
<dbReference type="Pfam" id="PF20425">
    <property type="entry name" value="Neurobeachin"/>
    <property type="match status" value="1"/>
</dbReference>
<evidence type="ECO:0000256" key="4">
    <source>
        <dbReference type="SAM" id="MobiDB-lite"/>
    </source>
</evidence>
<keyword evidence="1 3" id="KW-0853">WD repeat</keyword>
<dbReference type="InterPro" id="IPR036322">
    <property type="entry name" value="WD40_repeat_dom_sf"/>
</dbReference>
<dbReference type="PROSITE" id="PS51783">
    <property type="entry name" value="PH_BEACH"/>
    <property type="match status" value="1"/>
</dbReference>
<dbReference type="Gene3D" id="2.30.29.30">
    <property type="entry name" value="Pleckstrin-homology domain (PH domain)/Phosphotyrosine-binding domain (PTB)"/>
    <property type="match status" value="1"/>
</dbReference>
<feature type="repeat" description="WD" evidence="3">
    <location>
        <begin position="3025"/>
        <end position="3066"/>
    </location>
</feature>
<evidence type="ECO:0008006" key="9">
    <source>
        <dbReference type="Google" id="ProtNLM"/>
    </source>
</evidence>
<dbReference type="SUPFAM" id="SSF50729">
    <property type="entry name" value="PH domain-like"/>
    <property type="match status" value="1"/>
</dbReference>
<dbReference type="PROSITE" id="PS00678">
    <property type="entry name" value="WD_REPEATS_1"/>
    <property type="match status" value="1"/>
</dbReference>
<dbReference type="InterPro" id="IPR050865">
    <property type="entry name" value="BEACH_Domain"/>
</dbReference>
<feature type="region of interest" description="Disordered" evidence="4">
    <location>
        <begin position="2359"/>
        <end position="2382"/>
    </location>
</feature>
<dbReference type="SMART" id="SM00320">
    <property type="entry name" value="WD40"/>
    <property type="match status" value="5"/>
</dbReference>
<dbReference type="Pfam" id="PF20426">
    <property type="entry name" value="NBCH_WD40"/>
    <property type="match status" value="1"/>
</dbReference>
<dbReference type="SUPFAM" id="SSF81837">
    <property type="entry name" value="BEACH domain"/>
    <property type="match status" value="1"/>
</dbReference>
<dbReference type="Pfam" id="PF14844">
    <property type="entry name" value="PH_BEACH"/>
    <property type="match status" value="1"/>
</dbReference>
<proteinExistence type="predicted"/>
<dbReference type="InterPro" id="IPR011989">
    <property type="entry name" value="ARM-like"/>
</dbReference>
<name>A0A5N6R8X4_9ROSI</name>
<dbReference type="Gene3D" id="2.60.120.200">
    <property type="match status" value="1"/>
</dbReference>
<dbReference type="Pfam" id="PF02138">
    <property type="entry name" value="Beach"/>
    <property type="match status" value="1"/>
</dbReference>
<dbReference type="SMART" id="SM01026">
    <property type="entry name" value="Beach"/>
    <property type="match status" value="1"/>
</dbReference>
<dbReference type="CDD" id="cd06071">
    <property type="entry name" value="Beach"/>
    <property type="match status" value="1"/>
</dbReference>
<sequence length="3269" mass="367520">MNIVKGVADLIRRTSGGQTGETASESQPQRFFPPDPKICFSEVGNEAVLKTLWERYEKAIDKVEKRRLFHVFLKQFLVVYKNWEPVNSDQFSEAVSSPIQPEEFMSRSYNVVVGCSAGHPAEIISILTEEVTVLTSIVTELNTSMMRSKTGLSGATTSLNVTSEGLPVLDALTIVTRSLHNCRVFGYYGGIQKLTALMKGAVVQLKTISSALSADESLSDFAVEKTGLLQQILVHVVSIIRSFIDLDSNVYGNVQLYSNSIDFVPSSGASSLDSSSNLKATSYETRLHWHQKAVVSVMEAGGLNWLVELLRVIRRLSMKEQWTDTSLQYLTLRVLCSALSENPRGQNHFKSIGGLEVLLDGLGVPSSKALTLKNSFCADENRDENPLLEIFQLHILSLEVLREAVFGNLNNLQFLCENGRAHKFANSFCSPAFMLQEYKQQSKDSSVWHDIQMPFIDFNNENHMKTYTAERFVPFSTSASYSQLWNDYITKLVGVLCSFLLAPEDTRSLNVHLSTGRVAMPISSVYGELSIKWVMRVLLTVFPCIKACSNQNELPNHLRVFVSTLQHYVLNTFRKVLVSSPVLLEVFREEGIWDLIFSENFFYFGPASEELSAECYAYNEGSLRKPEIYATSSSTNSQVKSSGVEILQMEVISFIEYVATSDGSAHNLPELSTLLDALEQSACNPEIASVLVKSLVRILQLSAEKTIASFKMLNAVPRVLKVACIQAQESRRFGNTSPSVESNYAEAVQTLCYQKSDPHEIVQSWIKCMNTSMELFTEFLSIADDGRSLVLHSSACVDCLFDLFWEEGLRSRVLKHILELMKIVSYSEEDQKAKLQLCSKYLETFTQIKEQEKKFAELSIDLLVGMREMLLTDPVYYQALFRDGECFLHVVSLLNGNLDEANAEDLVLNVLQTLTCLLANNDASKAAFRALAGKGYQTLQSLLLDFCQWHPSEGLLNALLDMLVDGKFDIKSCPIIKNEDVIILYLCVLQKSSESLQHHGLNVFHQLLRDSISNRASCVRAGMLNFLLDWFSQENNDSVISKIAQLIQAIGGHSISGKEIRKIFALLRSEKVGSRQQYSSLLLTTVSSMLNEKGPTAFFDLNGNNSGIVIKTPVQWPLNKGFSFSCWLRVENFPRSGTMGLFSFLTENGKGCFAVVAKDKLIYESLNLKRQCVQLPSNLVRKKWHFLCITHSIGRTFSGGSLLRCYVDGDLVSSERCRYAKVNESLTNCTIGSKINVPILEDPTLESIKDSVPFLGQIGPVYLFSDIISSEQVQGIYSLGPSYMYSFLESEAAPFYDHPLPSGILDAKDGLASKMIFGLNAQASDGKALFNVSPVLDHALDKNSFKATVMIGTQLCSRRLLQQIIYCVGGVSVFFPLITQSVRYGNEENAHFEFTLLTPIMKERLTAEVIELVASVLDENLANQQQMHLLSGFSILGFLLQSIPPQQLNLETLSALKHLFNVVANCGLAELLVKDAISSIFLNPLIWLYTAYKVQRELYMFLIQQFDNDPRLLKSLCRLPRVLDIVRQFYWDNAKSRFAVGSKLILHPTTEQVIGERPSQEEIRKIRLVLLSLGEMSLRQIIAAADIKALIAFFETSQDMTCIEDVLHMVIRAVSQKPLLSSFLEQVNTIGGCHIFVNLLERDSESIRLLSLQFLGRLLVGLPSEKKGPRFFNLAVGRSRALPENHRNISLRMQPIFSAIADRLFRFPQTDNLCATLFDVLLGGASPKQVLQKQNQVDRQRSKGHNSHFFLPQILVLIFRFLSCCEDVSARTKIFRDLLDLLDSNPSNIEAFMEYGWNAWLMASVQLDVLKDYKVESRNQCDNQINERHLVRNLFCVVLCYYMHSVKGGWQHLEETVNFLVAHFEQGGASYQYLLRDIYDDLIRGLMDLSSEENIFVSQPCRDNTLYLLRLVDEMLISEIEHKLPFPASNADFSLDSLELEHHKDYSSALYEILQGEFDDQISRNLRGGKQTVTNEDDVNDEKWWKLYDDLWIIISEMNGKGPSKTLPKASSAAGPSFGQRARGLVESLNIPAAEVAAVVVSGGIGSALGGKPNKNVDKAMLLRGERFPRIIFRLVILYLCRSSLERASRCVQQVISLFPCLLAADDEQSKSKLQLFIWALLAVRSQFGLLKEDARFHVISHLIRESVNCGKSLLATSIVGRDDSDSGSFSKETGLIHNLIQKDRVLAAVADEAKYMKILKADRSKQLHELHARMDETSSAESNNKKAFEDEIKSSLTSILASDDSRRAAFQLTYEEQQQNVAEKWMHMFRALIDERGPWSANPFPNNALTHWKLDKTEDTWRRRQKLRQNYHFDEKLCYPPSTAPSDEAIPINENKSGLVGLIPEQMKRFLLKGVRGITDEGSSENNDNDTEPSGHKAFISKDPSDAQCLELKDSSDRKDVLQDRLDSSSSSPETETSEVLLSVSCVLVTPKRKLAGYLAVMKSALHFFGEFLVEGTGGSSVFKNFHASSNSDLTKSDQKQKFLKWPNFDLVSEKGITTDYFDPMNENVHQKQLKNVKRHRRWNIGKIKAVHWTRYLLRYSAIEIFFSDSVAPIFFNFVSQKDAKDVGTLIVTTRNEYLFPKGSSRDKSGTISFVDRRVALEMAETARERWRRRDITNFEYLMILNTLAGRSYNDLTQYPVFPWVLTDYSSEVLDFNKSSTFRDLSKPVGALDSKRLEVFEDRYRSFSDPDIPSFYYGSHYSSMGIVLFYLLRLEPFTSLHRSLQGGKFDHADRLFQSIEGTYRNCLSNTSDVKELIPEFFYVPEFLINSNSYHLGVKQDGEPICDVCLPPWAKGSPEEFINRNREALESEYVSSNLHHWIDLVFGYKQRGKPAVEAANIFYYLTYEGAVDLDNMEDDFQRAAIEDQIANFGQTPIQIFRKKHPRRGPPIPIAHPLYFAPGSINLSSIVSSHPPSALLYVGILDSNIVLVNQGLSLSVKMWLTTQLQAGGNFTFSGSQDPFFGVGSDILSPRNIGSSLAENFELGAQCFATMQTPSENFLISSGNWENSFQVISLNDGRMVQSIRQHKDVVSCVAVTSDGSILATGSYDTTVMVWEVFRGRTPEKRVRNSHTELPRKDYVVVETPFHILCGHDDIITCLYVSVELDIVISGSKDGTCVFHTLREGRYIRSLRHPSGSALSKLVASRHGRIVFYADDDLSLHLYSINGKHLAASESNGRLNCVEMSGCGEFLVCAGDQGQIVVRSMNSLEIIKRYNGVGKIITSLTVTPEECFLAGTKDGHLLVYSIENPQLRKANLPRNVKSKASVTG</sequence>
<dbReference type="Pfam" id="PF16057">
    <property type="entry name" value="DUF4800"/>
    <property type="match status" value="1"/>
</dbReference>
<dbReference type="InterPro" id="IPR015943">
    <property type="entry name" value="WD40/YVTN_repeat-like_dom_sf"/>
</dbReference>
<dbReference type="Proteomes" id="UP000327013">
    <property type="component" value="Chromosome 5"/>
</dbReference>
<feature type="domain" description="BEACH" evidence="5">
    <location>
        <begin position="2597"/>
        <end position="2887"/>
    </location>
</feature>
<dbReference type="CDD" id="cd01201">
    <property type="entry name" value="PH_BEACH"/>
    <property type="match status" value="1"/>
</dbReference>
<dbReference type="PROSITE" id="PS50197">
    <property type="entry name" value="BEACH"/>
    <property type="match status" value="1"/>
</dbReference>
<evidence type="ECO:0000313" key="7">
    <source>
        <dbReference type="EMBL" id="KAE8057091.1"/>
    </source>
</evidence>
<dbReference type="InterPro" id="IPR000409">
    <property type="entry name" value="BEACH_dom"/>
</dbReference>
<evidence type="ECO:0000256" key="1">
    <source>
        <dbReference type="ARBA" id="ARBA00022574"/>
    </source>
</evidence>
<dbReference type="Pfam" id="PF13385">
    <property type="entry name" value="Laminin_G_3"/>
    <property type="match status" value="1"/>
</dbReference>
<evidence type="ECO:0000259" key="6">
    <source>
        <dbReference type="PROSITE" id="PS51783"/>
    </source>
</evidence>
<dbReference type="Gene3D" id="1.10.1540.10">
    <property type="entry name" value="BEACH domain"/>
    <property type="match status" value="1"/>
</dbReference>
<dbReference type="SUPFAM" id="SSF49899">
    <property type="entry name" value="Concanavalin A-like lectins/glucanases"/>
    <property type="match status" value="1"/>
</dbReference>
<dbReference type="EMBL" id="CM017325">
    <property type="protein sequence ID" value="KAE8057090.1"/>
    <property type="molecule type" value="Genomic_DNA"/>
</dbReference>
<accession>A0A5N6R8X4</accession>
<feature type="domain" description="BEACH-type PH" evidence="6">
    <location>
        <begin position="2416"/>
        <end position="2573"/>
    </location>
</feature>
<organism evidence="7 8">
    <name type="scientific">Carpinus fangiana</name>
    <dbReference type="NCBI Taxonomy" id="176857"/>
    <lineage>
        <taxon>Eukaryota</taxon>
        <taxon>Viridiplantae</taxon>
        <taxon>Streptophyta</taxon>
        <taxon>Embryophyta</taxon>
        <taxon>Tracheophyta</taxon>
        <taxon>Spermatophyta</taxon>
        <taxon>Magnoliopsida</taxon>
        <taxon>eudicotyledons</taxon>
        <taxon>Gunneridae</taxon>
        <taxon>Pentapetalae</taxon>
        <taxon>rosids</taxon>
        <taxon>fabids</taxon>
        <taxon>Fagales</taxon>
        <taxon>Betulaceae</taxon>
        <taxon>Carpinus</taxon>
    </lineage>
</organism>
<dbReference type="InterPro" id="IPR013320">
    <property type="entry name" value="ConA-like_dom_sf"/>
</dbReference>
<evidence type="ECO:0000259" key="5">
    <source>
        <dbReference type="PROSITE" id="PS50197"/>
    </source>
</evidence>
<dbReference type="PROSITE" id="PS50294">
    <property type="entry name" value="WD_REPEATS_REGION"/>
    <property type="match status" value="1"/>
</dbReference>
<dbReference type="Pfam" id="PF15787">
    <property type="entry name" value="DUF4704"/>
    <property type="match status" value="1"/>
</dbReference>
<dbReference type="EMBL" id="CM017325">
    <property type="protein sequence ID" value="KAE8057091.1"/>
    <property type="molecule type" value="Genomic_DNA"/>
</dbReference>
<dbReference type="InterPro" id="IPR036372">
    <property type="entry name" value="BEACH_dom_sf"/>
</dbReference>
<dbReference type="InterPro" id="IPR046852">
    <property type="entry name" value="Neurobeachin_a-sol"/>
</dbReference>
<dbReference type="Gene3D" id="1.25.10.10">
    <property type="entry name" value="Leucine-rich Repeat Variant"/>
    <property type="match status" value="1"/>
</dbReference>
<dbReference type="InterPro" id="IPR016024">
    <property type="entry name" value="ARM-type_fold"/>
</dbReference>
<evidence type="ECO:0000256" key="3">
    <source>
        <dbReference type="PROSITE-ProRule" id="PRU00221"/>
    </source>
</evidence>
<dbReference type="InterPro" id="IPR011993">
    <property type="entry name" value="PH-like_dom_sf"/>
</dbReference>
<dbReference type="PROSITE" id="PS50082">
    <property type="entry name" value="WD_REPEATS_2"/>
    <property type="match status" value="1"/>
</dbReference>
<evidence type="ECO:0000256" key="2">
    <source>
        <dbReference type="ARBA" id="ARBA00022737"/>
    </source>
</evidence>
<dbReference type="SUPFAM" id="SSF50978">
    <property type="entry name" value="WD40 repeat-like"/>
    <property type="match status" value="1"/>
</dbReference>
<dbReference type="InterPro" id="IPR019775">
    <property type="entry name" value="WD40_repeat_CS"/>
</dbReference>
<dbReference type="InterPro" id="IPR001680">
    <property type="entry name" value="WD40_rpt"/>
</dbReference>
<dbReference type="SUPFAM" id="SSF48371">
    <property type="entry name" value="ARM repeat"/>
    <property type="match status" value="1"/>
</dbReference>
<keyword evidence="8" id="KW-1185">Reference proteome</keyword>
<evidence type="ECO:0000313" key="8">
    <source>
        <dbReference type="Proteomes" id="UP000327013"/>
    </source>
</evidence>
<dbReference type="PANTHER" id="PTHR13743:SF112">
    <property type="entry name" value="BEACH DOMAIN-CONTAINING PROTEIN"/>
    <property type="match status" value="1"/>
</dbReference>
<dbReference type="Gene3D" id="2.130.10.10">
    <property type="entry name" value="YVTN repeat-like/Quinoprotein amine dehydrogenase"/>
    <property type="match status" value="1"/>
</dbReference>
<reference evidence="7 8" key="1">
    <citation type="submission" date="2019-06" db="EMBL/GenBank/DDBJ databases">
        <title>A chromosomal-level reference genome of Carpinus fangiana (Coryloideae, Betulaceae).</title>
        <authorList>
            <person name="Yang X."/>
            <person name="Wang Z."/>
            <person name="Zhang L."/>
            <person name="Hao G."/>
            <person name="Liu J."/>
            <person name="Yang Y."/>
        </authorList>
    </citation>
    <scope>NUCLEOTIDE SEQUENCE [LARGE SCALE GENOMIC DNA]</scope>
    <source>
        <strain evidence="7">Cfa_2016G</strain>
        <tissue evidence="7">Leaf</tissue>
    </source>
</reference>
<dbReference type="InterPro" id="IPR046851">
    <property type="entry name" value="NBCH_WD40"/>
</dbReference>
<dbReference type="FunFam" id="1.10.1540.10:FF:000001">
    <property type="entry name" value="neurobeachin isoform X1"/>
    <property type="match status" value="1"/>
</dbReference>
<gene>
    <name evidence="7" type="ORF">FH972_013809</name>
</gene>
<dbReference type="PANTHER" id="PTHR13743">
    <property type="entry name" value="BEIGE/BEACH-RELATED"/>
    <property type="match status" value="1"/>
</dbReference>
<dbReference type="InterPro" id="IPR031570">
    <property type="entry name" value="NBEA/BDCP_DUF4704"/>
</dbReference>